<dbReference type="Pfam" id="PF03221">
    <property type="entry name" value="HTH_Tnp_Tc5"/>
    <property type="match status" value="1"/>
</dbReference>
<dbReference type="PANTHER" id="PTHR19303:SF73">
    <property type="entry name" value="PROTEIN PDC2"/>
    <property type="match status" value="1"/>
</dbReference>
<feature type="domain" description="HTH CENPB-type" evidence="3">
    <location>
        <begin position="29"/>
        <end position="100"/>
    </location>
</feature>
<dbReference type="Proteomes" id="UP000499080">
    <property type="component" value="Unassembled WGS sequence"/>
</dbReference>
<dbReference type="PANTHER" id="PTHR19303">
    <property type="entry name" value="TRANSPOSON"/>
    <property type="match status" value="1"/>
</dbReference>
<dbReference type="EMBL" id="BGPR01009441">
    <property type="protein sequence ID" value="GBN40039.1"/>
    <property type="molecule type" value="Genomic_DNA"/>
</dbReference>
<accession>A0A4Y2NIS1</accession>
<protein>
    <submittedName>
        <fullName evidence="4">Tigger transposable element-derived protein 6</fullName>
    </submittedName>
</protein>
<evidence type="ECO:0000313" key="7">
    <source>
        <dbReference type="EMBL" id="GBN40039.1"/>
    </source>
</evidence>
<reference evidence="4 8" key="1">
    <citation type="journal article" date="2019" name="Sci. Rep.">
        <title>Orb-weaving spider Araneus ventricosus genome elucidates the spidroin gene catalogue.</title>
        <authorList>
            <person name="Kono N."/>
            <person name="Nakamura H."/>
            <person name="Ohtoshi R."/>
            <person name="Moran D.A.P."/>
            <person name="Shinohara A."/>
            <person name="Yoshida Y."/>
            <person name="Fujiwara M."/>
            <person name="Mori M."/>
            <person name="Tomita M."/>
            <person name="Arakawa K."/>
        </authorList>
    </citation>
    <scope>NUCLEOTIDE SEQUENCE [LARGE SCALE GENOMIC DNA]</scope>
</reference>
<dbReference type="InterPro" id="IPR009057">
    <property type="entry name" value="Homeodomain-like_sf"/>
</dbReference>
<evidence type="ECO:0000313" key="6">
    <source>
        <dbReference type="EMBL" id="GBN40035.1"/>
    </source>
</evidence>
<dbReference type="PROSITE" id="PS51253">
    <property type="entry name" value="HTH_CENPB"/>
    <property type="match status" value="1"/>
</dbReference>
<comment type="caution">
    <text evidence="4">The sequence shown here is derived from an EMBL/GenBank/DDBJ whole genome shotgun (WGS) entry which is preliminary data.</text>
</comment>
<keyword evidence="8" id="KW-1185">Reference proteome</keyword>
<evidence type="ECO:0000256" key="1">
    <source>
        <dbReference type="ARBA" id="ARBA00004123"/>
    </source>
</evidence>
<sequence length="155" mass="17844">MFQILASTLSTILENRQTVVENEANFGPKQKIVRLCQYDDLDKAMLKWIRGIRDRNRPISGTLMQEKAVEFSKTLGYPDFKASAGWLDKFKKLHGLTQKSIYGESEDVPEEVCDCWMQKIPDILQEFSPQNIFNADETGLFFKCLPTKSRNLGFL</sequence>
<dbReference type="SUPFAM" id="SSF46689">
    <property type="entry name" value="Homeodomain-like"/>
    <property type="match status" value="1"/>
</dbReference>
<evidence type="ECO:0000313" key="4">
    <source>
        <dbReference type="EMBL" id="GBN38579.1"/>
    </source>
</evidence>
<dbReference type="AlphaFoldDB" id="A0A4Y2NIS1"/>
<dbReference type="EMBL" id="BGPR01009205">
    <property type="protein sequence ID" value="GBN38579.1"/>
    <property type="molecule type" value="Genomic_DNA"/>
</dbReference>
<organism evidence="4 8">
    <name type="scientific">Araneus ventricosus</name>
    <name type="common">Orbweaver spider</name>
    <name type="synonym">Epeira ventricosa</name>
    <dbReference type="NCBI Taxonomy" id="182803"/>
    <lineage>
        <taxon>Eukaryota</taxon>
        <taxon>Metazoa</taxon>
        <taxon>Ecdysozoa</taxon>
        <taxon>Arthropoda</taxon>
        <taxon>Chelicerata</taxon>
        <taxon>Arachnida</taxon>
        <taxon>Araneae</taxon>
        <taxon>Araneomorphae</taxon>
        <taxon>Entelegynae</taxon>
        <taxon>Araneoidea</taxon>
        <taxon>Araneidae</taxon>
        <taxon>Araneus</taxon>
    </lineage>
</organism>
<dbReference type="OrthoDB" id="6431703at2759"/>
<evidence type="ECO:0000313" key="8">
    <source>
        <dbReference type="Proteomes" id="UP000499080"/>
    </source>
</evidence>
<evidence type="ECO:0000256" key="2">
    <source>
        <dbReference type="ARBA" id="ARBA00023125"/>
    </source>
</evidence>
<dbReference type="EMBL" id="BGPR01009209">
    <property type="protein sequence ID" value="GBN38607.1"/>
    <property type="molecule type" value="Genomic_DNA"/>
</dbReference>
<dbReference type="GO" id="GO:0005634">
    <property type="term" value="C:nucleus"/>
    <property type="evidence" value="ECO:0007669"/>
    <property type="project" value="UniProtKB-SubCell"/>
</dbReference>
<evidence type="ECO:0000313" key="5">
    <source>
        <dbReference type="EMBL" id="GBN38607.1"/>
    </source>
</evidence>
<dbReference type="Gene3D" id="1.10.10.60">
    <property type="entry name" value="Homeodomain-like"/>
    <property type="match status" value="1"/>
</dbReference>
<proteinExistence type="predicted"/>
<gene>
    <name evidence="4" type="primary">TIGD6_234</name>
    <name evidence="5" type="synonym">TIGD6_133</name>
    <name evidence="6" type="synonym">TIGD6_148</name>
    <name evidence="7" type="synonym">TIGD6_55</name>
    <name evidence="6" type="ORF">AVEN_215480_1</name>
    <name evidence="4" type="ORF">AVEN_220713_1</name>
    <name evidence="5" type="ORF">AVEN_248220_1</name>
    <name evidence="7" type="ORF">AVEN_45984_1</name>
</gene>
<name>A0A4Y2NIS1_ARAVE</name>
<dbReference type="InterPro" id="IPR050863">
    <property type="entry name" value="CenT-Element_Derived"/>
</dbReference>
<dbReference type="GO" id="GO:0003677">
    <property type="term" value="F:DNA binding"/>
    <property type="evidence" value="ECO:0007669"/>
    <property type="project" value="UniProtKB-KW"/>
</dbReference>
<dbReference type="SMART" id="SM00674">
    <property type="entry name" value="CENPB"/>
    <property type="match status" value="1"/>
</dbReference>
<dbReference type="InterPro" id="IPR006600">
    <property type="entry name" value="HTH_CenpB_DNA-bd_dom"/>
</dbReference>
<evidence type="ECO:0000259" key="3">
    <source>
        <dbReference type="PROSITE" id="PS51253"/>
    </source>
</evidence>
<dbReference type="EMBL" id="BGPR01009440">
    <property type="protein sequence ID" value="GBN40035.1"/>
    <property type="molecule type" value="Genomic_DNA"/>
</dbReference>
<comment type="subcellular location">
    <subcellularLocation>
        <location evidence="1">Nucleus</location>
    </subcellularLocation>
</comment>
<keyword evidence="2" id="KW-0238">DNA-binding</keyword>